<proteinExistence type="predicted"/>
<evidence type="ECO:0008006" key="3">
    <source>
        <dbReference type="Google" id="ProtNLM"/>
    </source>
</evidence>
<organism evidence="2">
    <name type="scientific">Cupriavidus necator</name>
    <name type="common">Alcaligenes eutrophus</name>
    <name type="synonym">Ralstonia eutropha</name>
    <dbReference type="NCBI Taxonomy" id="106590"/>
    <lineage>
        <taxon>Bacteria</taxon>
        <taxon>Pseudomonadati</taxon>
        <taxon>Pseudomonadota</taxon>
        <taxon>Betaproteobacteria</taxon>
        <taxon>Burkholderiales</taxon>
        <taxon>Burkholderiaceae</taxon>
        <taxon>Cupriavidus</taxon>
    </lineage>
</organism>
<dbReference type="AlphaFoldDB" id="A0A1K0ISL6"/>
<gene>
    <name evidence="2" type="ORF">CNECB9_960015</name>
</gene>
<sequence>MEYASSAWHVISATLVLLLGAPVAVSMSRKFGTRPKWGLFLYVWHTIFCIFYAKLALENGGDAADYFEASLAPSPEFGIGTRGVSYFTHIFSVYLGFSYVGVFFVFNIFGTIGLLAFDAVLRTVTQDRSRFLRRLAVVIVLLPSISFWSAAIGKDSVAFMATSLVLWASMSMPRRSWLMILAIACMFLVRPHIAAVMILSLAASMVFSAKVPWKWRAALVSVALAASAAIVPFTIQYAGLEMPADGESIESYVEKRQGYNQHGGGGIDIASMSLPMQLFTYVFRPLPHEANGIFGLAASLDNVVLLLLAVLGVWGMIRRRGDRVVLRNAVFLWIYCAGTWLILAPMTANLGISVRQKWMFVPMLVCLLICNVRERQVRRRASAAKYQPLGSSR</sequence>
<protein>
    <recommendedName>
        <fullName evidence="3">Glycosyltransferase RgtA/B/C/D-like domain-containing protein</fullName>
    </recommendedName>
</protein>
<keyword evidence="1" id="KW-0812">Transmembrane</keyword>
<feature type="transmembrane region" description="Helical" evidence="1">
    <location>
        <begin position="131"/>
        <end position="151"/>
    </location>
</feature>
<evidence type="ECO:0000313" key="2">
    <source>
        <dbReference type="EMBL" id="SCV02257.1"/>
    </source>
</evidence>
<feature type="transmembrane region" description="Helical" evidence="1">
    <location>
        <begin position="97"/>
        <end position="119"/>
    </location>
</feature>
<reference evidence="2" key="1">
    <citation type="submission" date="2016-09" db="EMBL/GenBank/DDBJ databases">
        <authorList>
            <person name="Capua I."/>
            <person name="De Benedictis P."/>
            <person name="Joannis T."/>
            <person name="Lombin L.H."/>
            <person name="Cattoli G."/>
        </authorList>
    </citation>
    <scope>NUCLEOTIDE SEQUENCE</scope>
    <source>
        <strain evidence="2">B9</strain>
    </source>
</reference>
<feature type="transmembrane region" description="Helical" evidence="1">
    <location>
        <begin position="6"/>
        <end position="25"/>
    </location>
</feature>
<accession>A0A1K0ISL6</accession>
<dbReference type="EMBL" id="FMSH01000547">
    <property type="protein sequence ID" value="SCV02257.1"/>
    <property type="molecule type" value="Genomic_DNA"/>
</dbReference>
<feature type="transmembrane region" description="Helical" evidence="1">
    <location>
        <begin position="37"/>
        <end position="57"/>
    </location>
</feature>
<feature type="transmembrane region" description="Helical" evidence="1">
    <location>
        <begin position="293"/>
        <end position="317"/>
    </location>
</feature>
<name>A0A1K0ISL6_CUPNE</name>
<feature type="transmembrane region" description="Helical" evidence="1">
    <location>
        <begin position="215"/>
        <end position="235"/>
    </location>
</feature>
<feature type="transmembrane region" description="Helical" evidence="1">
    <location>
        <begin position="354"/>
        <end position="372"/>
    </location>
</feature>
<keyword evidence="1" id="KW-1133">Transmembrane helix</keyword>
<evidence type="ECO:0000256" key="1">
    <source>
        <dbReference type="SAM" id="Phobius"/>
    </source>
</evidence>
<dbReference type="RefSeq" id="WP_340531061.1">
    <property type="nucleotide sequence ID" value="NZ_FMSH01000547.1"/>
</dbReference>
<keyword evidence="1" id="KW-0472">Membrane</keyword>
<feature type="transmembrane region" description="Helical" evidence="1">
    <location>
        <begin position="177"/>
        <end position="203"/>
    </location>
</feature>
<feature type="transmembrane region" description="Helical" evidence="1">
    <location>
        <begin position="329"/>
        <end position="348"/>
    </location>
</feature>